<evidence type="ECO:0000256" key="1">
    <source>
        <dbReference type="ARBA" id="ARBA00002494"/>
    </source>
</evidence>
<dbReference type="Gene3D" id="2.102.10.10">
    <property type="entry name" value="Rieske [2Fe-2S] iron-sulphur domain"/>
    <property type="match status" value="1"/>
</dbReference>
<dbReference type="GO" id="GO:0016020">
    <property type="term" value="C:membrane"/>
    <property type="evidence" value="ECO:0007669"/>
    <property type="project" value="InterPro"/>
</dbReference>
<feature type="compositionally biased region" description="Gly residues" evidence="10">
    <location>
        <begin position="33"/>
        <end position="56"/>
    </location>
</feature>
<dbReference type="Proteomes" id="UP000319213">
    <property type="component" value="Unassembled WGS sequence"/>
</dbReference>
<sequence>MIVAGAGLTGLAALVAACGGGGTDSAGSSQAAGTGGAEAGSGGSSGGGSGGSGGASGALARTSDIPVGGGKVFQDRQVVIVQPTEGQFKAYDALCTHQGCPVDRVADGAIICPCHNSRFSVADGSPQQGPATQPLAEKQITVNGDEITLS</sequence>
<comment type="cofactor">
    <cofactor evidence="9">
        <name>[2Fe-2S] cluster</name>
        <dbReference type="ChEBI" id="CHEBI:190135"/>
    </cofactor>
</comment>
<feature type="region of interest" description="Disordered" evidence="10">
    <location>
        <begin position="122"/>
        <end position="150"/>
    </location>
</feature>
<evidence type="ECO:0000256" key="3">
    <source>
        <dbReference type="ARBA" id="ARBA00022714"/>
    </source>
</evidence>
<dbReference type="AlphaFoldDB" id="A0A543IXJ3"/>
<evidence type="ECO:0000256" key="9">
    <source>
        <dbReference type="ARBA" id="ARBA00034078"/>
    </source>
</evidence>
<keyword evidence="5" id="KW-0408">Iron</keyword>
<gene>
    <name evidence="12" type="ORF">FHX40_1990</name>
</gene>
<evidence type="ECO:0000256" key="8">
    <source>
        <dbReference type="ARBA" id="ARBA00029586"/>
    </source>
</evidence>
<organism evidence="12 13">
    <name type="scientific">Thermopolyspora flexuosa</name>
    <dbReference type="NCBI Taxonomy" id="103836"/>
    <lineage>
        <taxon>Bacteria</taxon>
        <taxon>Bacillati</taxon>
        <taxon>Actinomycetota</taxon>
        <taxon>Actinomycetes</taxon>
        <taxon>Streptosporangiales</taxon>
        <taxon>Streptosporangiaceae</taxon>
        <taxon>Thermopolyspora</taxon>
    </lineage>
</organism>
<dbReference type="InterPro" id="IPR014349">
    <property type="entry name" value="Rieske_Fe-S_prot"/>
</dbReference>
<keyword evidence="4" id="KW-0479">Metal-binding</keyword>
<keyword evidence="6" id="KW-0411">Iron-sulfur</keyword>
<dbReference type="GO" id="GO:0004497">
    <property type="term" value="F:monooxygenase activity"/>
    <property type="evidence" value="ECO:0007669"/>
    <property type="project" value="UniProtKB-ARBA"/>
</dbReference>
<keyword evidence="7" id="KW-1015">Disulfide bond</keyword>
<evidence type="ECO:0000259" key="11">
    <source>
        <dbReference type="PROSITE" id="PS51296"/>
    </source>
</evidence>
<dbReference type="CDD" id="cd03467">
    <property type="entry name" value="Rieske"/>
    <property type="match status" value="1"/>
</dbReference>
<dbReference type="GO" id="GO:0016705">
    <property type="term" value="F:oxidoreductase activity, acting on paired donors, with incorporation or reduction of molecular oxygen"/>
    <property type="evidence" value="ECO:0007669"/>
    <property type="project" value="UniProtKB-ARBA"/>
</dbReference>
<evidence type="ECO:0000256" key="7">
    <source>
        <dbReference type="ARBA" id="ARBA00023157"/>
    </source>
</evidence>
<dbReference type="EMBL" id="VFPQ01000001">
    <property type="protein sequence ID" value="TQM75285.1"/>
    <property type="molecule type" value="Genomic_DNA"/>
</dbReference>
<evidence type="ECO:0000256" key="4">
    <source>
        <dbReference type="ARBA" id="ARBA00022723"/>
    </source>
</evidence>
<dbReference type="Pfam" id="PF00355">
    <property type="entry name" value="Rieske"/>
    <property type="match status" value="1"/>
</dbReference>
<protein>
    <recommendedName>
        <fullName evidence="2">Cytochrome bc1 complex Rieske iron-sulfur subunit</fullName>
    </recommendedName>
    <alternativeName>
        <fullName evidence="8">Cytochrome bc1 reductase complex subunit QcrA</fullName>
    </alternativeName>
</protein>
<keyword evidence="13" id="KW-1185">Reference proteome</keyword>
<dbReference type="FunFam" id="2.102.10.10:FF:000016">
    <property type="entry name" value="Nitrite reductase/ring-hydroxylating ferredoxin subunit"/>
    <property type="match status" value="1"/>
</dbReference>
<comment type="caution">
    <text evidence="12">The sequence shown here is derived from an EMBL/GenBank/DDBJ whole genome shotgun (WGS) entry which is preliminary data.</text>
</comment>
<evidence type="ECO:0000256" key="5">
    <source>
        <dbReference type="ARBA" id="ARBA00023004"/>
    </source>
</evidence>
<dbReference type="PANTHER" id="PTHR10134">
    <property type="entry name" value="CYTOCHROME B-C1 COMPLEX SUBUNIT RIESKE, MITOCHONDRIAL"/>
    <property type="match status" value="1"/>
</dbReference>
<evidence type="ECO:0000313" key="13">
    <source>
        <dbReference type="Proteomes" id="UP000319213"/>
    </source>
</evidence>
<comment type="function">
    <text evidence="1">Iron-sulfur subunit of the cytochrome bc1 complex, an essential component of the respiratory electron transport chain required for ATP synthesis. The bc1 complex catalyzes the oxidation of menaquinol and the reduction of cytochrome c in the respiratory chain. The bc1 complex operates through a Q-cycle mechanism that couples electron transfer to generation of the proton gradient that drives ATP synthesis.</text>
</comment>
<evidence type="ECO:0000256" key="6">
    <source>
        <dbReference type="ARBA" id="ARBA00023014"/>
    </source>
</evidence>
<dbReference type="GO" id="GO:0046872">
    <property type="term" value="F:metal ion binding"/>
    <property type="evidence" value="ECO:0007669"/>
    <property type="project" value="UniProtKB-KW"/>
</dbReference>
<accession>A0A543IXJ3</accession>
<keyword evidence="3" id="KW-0001">2Fe-2S</keyword>
<evidence type="ECO:0000313" key="12">
    <source>
        <dbReference type="EMBL" id="TQM75285.1"/>
    </source>
</evidence>
<dbReference type="InterPro" id="IPR005805">
    <property type="entry name" value="Rieske_Fe-S_prot_C"/>
</dbReference>
<proteinExistence type="predicted"/>
<evidence type="ECO:0000256" key="10">
    <source>
        <dbReference type="SAM" id="MobiDB-lite"/>
    </source>
</evidence>
<evidence type="ECO:0000256" key="2">
    <source>
        <dbReference type="ARBA" id="ARBA00015816"/>
    </source>
</evidence>
<dbReference type="InterPro" id="IPR036922">
    <property type="entry name" value="Rieske_2Fe-2S_sf"/>
</dbReference>
<feature type="region of interest" description="Disordered" evidence="10">
    <location>
        <begin position="27"/>
        <end position="62"/>
    </location>
</feature>
<name>A0A543IXJ3_9ACTN</name>
<dbReference type="SUPFAM" id="SSF50022">
    <property type="entry name" value="ISP domain"/>
    <property type="match status" value="1"/>
</dbReference>
<reference evidence="12 13" key="1">
    <citation type="submission" date="2019-06" db="EMBL/GenBank/DDBJ databases">
        <title>Sequencing the genomes of 1000 actinobacteria strains.</title>
        <authorList>
            <person name="Klenk H.-P."/>
        </authorList>
    </citation>
    <scope>NUCLEOTIDE SEQUENCE [LARGE SCALE GENOMIC DNA]</scope>
    <source>
        <strain evidence="12 13">DSM 43186</strain>
    </source>
</reference>
<dbReference type="InterPro" id="IPR017941">
    <property type="entry name" value="Rieske_2Fe-2S"/>
</dbReference>
<dbReference type="PRINTS" id="PR00162">
    <property type="entry name" value="RIESKE"/>
</dbReference>
<dbReference type="GO" id="GO:0051537">
    <property type="term" value="F:2 iron, 2 sulfur cluster binding"/>
    <property type="evidence" value="ECO:0007669"/>
    <property type="project" value="UniProtKB-KW"/>
</dbReference>
<dbReference type="PROSITE" id="PS51296">
    <property type="entry name" value="RIESKE"/>
    <property type="match status" value="1"/>
</dbReference>
<feature type="domain" description="Rieske" evidence="11">
    <location>
        <begin position="57"/>
        <end position="149"/>
    </location>
</feature>